<gene>
    <name evidence="1" type="ORF">LABB0372_LOCUS117</name>
</gene>
<accession>A0A7S2QQJ5</accession>
<protein>
    <submittedName>
        <fullName evidence="1">Uncharacterized protein</fullName>
    </submittedName>
</protein>
<reference evidence="1" key="1">
    <citation type="submission" date="2021-01" db="EMBL/GenBank/DDBJ databases">
        <authorList>
            <person name="Corre E."/>
            <person name="Pelletier E."/>
            <person name="Niang G."/>
            <person name="Scheremetjew M."/>
            <person name="Finn R."/>
            <person name="Kale V."/>
            <person name="Holt S."/>
            <person name="Cochrane G."/>
            <person name="Meng A."/>
            <person name="Brown T."/>
            <person name="Cohen L."/>
        </authorList>
    </citation>
    <scope>NUCLEOTIDE SEQUENCE</scope>
    <source>
        <strain evidence="1">Grappler Inlet BC</strain>
    </source>
</reference>
<proteinExistence type="predicted"/>
<dbReference type="EMBL" id="HBHB01000272">
    <property type="protein sequence ID" value="CAD9648792.1"/>
    <property type="molecule type" value="Transcribed_RNA"/>
</dbReference>
<sequence length="112" mass="12690">MGVVSPFKKEFLGTAHRLSVELELVRRKRRGRRGVGDFNEVVGSSCEYDDSCDGLLYSYVDDDVWKFGDAREKVVDDSVDRMKVFIDKVLCDMSRTLEIYCLVAAELPAVCV</sequence>
<dbReference type="AlphaFoldDB" id="A0A7S2QQJ5"/>
<evidence type="ECO:0000313" key="1">
    <source>
        <dbReference type="EMBL" id="CAD9648792.1"/>
    </source>
</evidence>
<organism evidence="1">
    <name type="scientific">Lankesteria abbotti</name>
    <dbReference type="NCBI Taxonomy" id="340204"/>
    <lineage>
        <taxon>Eukaryota</taxon>
        <taxon>Sar</taxon>
        <taxon>Alveolata</taxon>
        <taxon>Apicomplexa</taxon>
        <taxon>Conoidasida</taxon>
        <taxon>Gregarinasina</taxon>
        <taxon>Eugregarinorida</taxon>
        <taxon>Lecudinidae</taxon>
        <taxon>Lankesteria</taxon>
    </lineage>
</organism>
<name>A0A7S2QQJ5_9APIC</name>